<dbReference type="GO" id="GO:0000166">
    <property type="term" value="F:nucleotide binding"/>
    <property type="evidence" value="ECO:0007669"/>
    <property type="project" value="InterPro"/>
</dbReference>
<dbReference type="Pfam" id="PF22725">
    <property type="entry name" value="GFO_IDH_MocA_C3"/>
    <property type="match status" value="1"/>
</dbReference>
<keyword evidence="4" id="KW-1185">Reference proteome</keyword>
<dbReference type="InterPro" id="IPR051450">
    <property type="entry name" value="Gfo/Idh/MocA_Oxidoreductases"/>
</dbReference>
<dbReference type="SUPFAM" id="SSF51735">
    <property type="entry name" value="NAD(P)-binding Rossmann-fold domains"/>
    <property type="match status" value="1"/>
</dbReference>
<proteinExistence type="predicted"/>
<dbReference type="AlphaFoldDB" id="A0A2V3WB92"/>
<dbReference type="InterPro" id="IPR000683">
    <property type="entry name" value="Gfo/Idh/MocA-like_OxRdtase_N"/>
</dbReference>
<comment type="caution">
    <text evidence="3">The sequence shown here is derived from an EMBL/GenBank/DDBJ whole genome shotgun (WGS) entry which is preliminary data.</text>
</comment>
<dbReference type="InterPro" id="IPR036291">
    <property type="entry name" value="NAD(P)-bd_dom_sf"/>
</dbReference>
<dbReference type="InterPro" id="IPR055170">
    <property type="entry name" value="GFO_IDH_MocA-like_dom"/>
</dbReference>
<dbReference type="Gene3D" id="3.40.50.720">
    <property type="entry name" value="NAD(P)-binding Rossmann-like Domain"/>
    <property type="match status" value="1"/>
</dbReference>
<gene>
    <name evidence="3" type="ORF">DFR56_102202</name>
</gene>
<dbReference type="SUPFAM" id="SSF55347">
    <property type="entry name" value="Glyceraldehyde-3-phosphate dehydrogenase-like, C-terminal domain"/>
    <property type="match status" value="1"/>
</dbReference>
<dbReference type="PANTHER" id="PTHR43377">
    <property type="entry name" value="BILIVERDIN REDUCTASE A"/>
    <property type="match status" value="1"/>
</dbReference>
<dbReference type="Proteomes" id="UP000247978">
    <property type="component" value="Unassembled WGS sequence"/>
</dbReference>
<dbReference type="RefSeq" id="WP_110394150.1">
    <property type="nucleotide sequence ID" value="NZ_JADIJL010000001.1"/>
</dbReference>
<evidence type="ECO:0000313" key="4">
    <source>
        <dbReference type="Proteomes" id="UP000247978"/>
    </source>
</evidence>
<evidence type="ECO:0000259" key="1">
    <source>
        <dbReference type="Pfam" id="PF01408"/>
    </source>
</evidence>
<feature type="domain" description="Gfo/Idh/MocA-like oxidoreductase N-terminal" evidence="1">
    <location>
        <begin position="1"/>
        <end position="117"/>
    </location>
</feature>
<evidence type="ECO:0000259" key="2">
    <source>
        <dbReference type="Pfam" id="PF22725"/>
    </source>
</evidence>
<dbReference type="Gene3D" id="3.30.360.10">
    <property type="entry name" value="Dihydrodipicolinate Reductase, domain 2"/>
    <property type="match status" value="1"/>
</dbReference>
<protein>
    <submittedName>
        <fullName evidence="3">Putative dehydrogenase</fullName>
    </submittedName>
</protein>
<dbReference type="OrthoDB" id="9815825at2"/>
<dbReference type="Pfam" id="PF01408">
    <property type="entry name" value="GFO_IDH_MocA"/>
    <property type="match status" value="1"/>
</dbReference>
<evidence type="ECO:0000313" key="3">
    <source>
        <dbReference type="EMBL" id="PXW89425.1"/>
    </source>
</evidence>
<sequence length="319" mass="35915">MKVAVLGSGFMGKTHAEALKQIKNVELVGIYTTSHNPQSVTSFDSPIYTSFDKLMMEQKPDIVSVCLPTHLHKQYVLKAAELGVHIICEKPIALNLEDAREMISVCEEKKVKLFIGHVLRFFPEYHQLKTDVDTGKVGNIGVMHTRRANDHPGIHHKWYNDYKKSGGVILDLMIHDLDFMRYLNGEVKSVFAMNKRADNLDYALVTLLFENDAIANLEGLWGRPGSLEYSCEVYGDKGVLHLRNGKDPVKVSLHDKDIKTINPLYNDPYYLQLSHFITCLKDNEEPIVTTSDAYEAAKLSLAALKSINSSKPVLIKDVT</sequence>
<dbReference type="EMBL" id="QJJQ01000002">
    <property type="protein sequence ID" value="PXW89425.1"/>
    <property type="molecule type" value="Genomic_DNA"/>
</dbReference>
<dbReference type="PANTHER" id="PTHR43377:SF1">
    <property type="entry name" value="BILIVERDIN REDUCTASE A"/>
    <property type="match status" value="1"/>
</dbReference>
<reference evidence="3 4" key="1">
    <citation type="submission" date="2018-05" db="EMBL/GenBank/DDBJ databases">
        <title>Genomic Encyclopedia of Type Strains, Phase IV (KMG-IV): sequencing the most valuable type-strain genomes for metagenomic binning, comparative biology and taxonomic classification.</title>
        <authorList>
            <person name="Goeker M."/>
        </authorList>
    </citation>
    <scope>NUCLEOTIDE SEQUENCE [LARGE SCALE GENOMIC DNA]</scope>
    <source>
        <strain evidence="3 4">DSM 28556</strain>
    </source>
</reference>
<feature type="domain" description="GFO/IDH/MocA-like oxidoreductase" evidence="2">
    <location>
        <begin position="125"/>
        <end position="240"/>
    </location>
</feature>
<organism evidence="3 4">
    <name type="scientific">Pseudogracilibacillus auburnensis</name>
    <dbReference type="NCBI Taxonomy" id="1494959"/>
    <lineage>
        <taxon>Bacteria</taxon>
        <taxon>Bacillati</taxon>
        <taxon>Bacillota</taxon>
        <taxon>Bacilli</taxon>
        <taxon>Bacillales</taxon>
        <taxon>Bacillaceae</taxon>
        <taxon>Pseudogracilibacillus</taxon>
    </lineage>
</organism>
<accession>A0A2V3WB92</accession>
<name>A0A2V3WB92_9BACI</name>